<dbReference type="PROSITE" id="PS50005">
    <property type="entry name" value="TPR"/>
    <property type="match status" value="1"/>
</dbReference>
<evidence type="ECO:0000313" key="12">
    <source>
        <dbReference type="EMBL" id="RUS27247.1"/>
    </source>
</evidence>
<dbReference type="EMBL" id="RBNJ01008793">
    <property type="protein sequence ID" value="RUS27247.1"/>
    <property type="molecule type" value="Genomic_DNA"/>
</dbReference>
<dbReference type="Pfam" id="PF13424">
    <property type="entry name" value="TPR_12"/>
    <property type="match status" value="1"/>
</dbReference>
<reference evidence="12 13" key="1">
    <citation type="journal article" date="2018" name="New Phytol.">
        <title>Phylogenomics of Endogonaceae and evolution of mycorrhizas within Mucoromycota.</title>
        <authorList>
            <person name="Chang Y."/>
            <person name="Desiro A."/>
            <person name="Na H."/>
            <person name="Sandor L."/>
            <person name="Lipzen A."/>
            <person name="Clum A."/>
            <person name="Barry K."/>
            <person name="Grigoriev I.V."/>
            <person name="Martin F.M."/>
            <person name="Stajich J.E."/>
            <person name="Smith M.E."/>
            <person name="Bonito G."/>
            <person name="Spatafora J.W."/>
        </authorList>
    </citation>
    <scope>NUCLEOTIDE SEQUENCE [LARGE SCALE GENOMIC DNA]</scope>
    <source>
        <strain evidence="12 13">AD002</strain>
    </source>
</reference>
<dbReference type="SUPFAM" id="SSF48452">
    <property type="entry name" value="TPR-like"/>
    <property type="match status" value="1"/>
</dbReference>
<evidence type="ECO:0000256" key="6">
    <source>
        <dbReference type="ARBA" id="ARBA00022803"/>
    </source>
</evidence>
<comment type="subcellular location">
    <subcellularLocation>
        <location evidence="1">Cytoplasm</location>
        <location evidence="1">Cytoskeleton</location>
    </subcellularLocation>
</comment>
<dbReference type="GO" id="GO:0005874">
    <property type="term" value="C:microtubule"/>
    <property type="evidence" value="ECO:0007669"/>
    <property type="project" value="UniProtKB-KW"/>
</dbReference>
<keyword evidence="3" id="KW-0963">Cytoplasm</keyword>
<dbReference type="GO" id="GO:0007018">
    <property type="term" value="P:microtubule-based movement"/>
    <property type="evidence" value="ECO:0007669"/>
    <property type="project" value="TreeGrafter"/>
</dbReference>
<comment type="similarity">
    <text evidence="2">Belongs to the kinesin light chain family.</text>
</comment>
<evidence type="ECO:0000256" key="4">
    <source>
        <dbReference type="ARBA" id="ARBA00022701"/>
    </source>
</evidence>
<evidence type="ECO:0000256" key="3">
    <source>
        <dbReference type="ARBA" id="ARBA00022490"/>
    </source>
</evidence>
<evidence type="ECO:0000256" key="1">
    <source>
        <dbReference type="ARBA" id="ARBA00004245"/>
    </source>
</evidence>
<keyword evidence="9" id="KW-0206">Cytoskeleton</keyword>
<evidence type="ECO:0000313" key="13">
    <source>
        <dbReference type="Proteomes" id="UP000274822"/>
    </source>
</evidence>
<dbReference type="GO" id="GO:0019894">
    <property type="term" value="F:kinesin binding"/>
    <property type="evidence" value="ECO:0007669"/>
    <property type="project" value="TreeGrafter"/>
</dbReference>
<feature type="region of interest" description="Disordered" evidence="11">
    <location>
        <begin position="19"/>
        <end position="55"/>
    </location>
</feature>
<sequence length="176" mass="19898">MTFAEKIVYQSRTTKFMASTKTIMSNNEDRKRNRPAAADEPLEGSPKARATTTRRSRCMKEHEKVLGSGHLDTNILNDLAGLYLRQGKYDMAGPLYERALATQEKVLKQDHLATALSLNNLAELYIRQHSPTIVSLISLAWLYQSQGKYDKAKVQYGLEHLKTALTLKNLARCRGE</sequence>
<keyword evidence="13" id="KW-1185">Reference proteome</keyword>
<evidence type="ECO:0000256" key="7">
    <source>
        <dbReference type="ARBA" id="ARBA00023054"/>
    </source>
</evidence>
<evidence type="ECO:0000256" key="2">
    <source>
        <dbReference type="ARBA" id="ARBA00009622"/>
    </source>
</evidence>
<comment type="caution">
    <text evidence="12">The sequence shown here is derived from an EMBL/GenBank/DDBJ whole genome shotgun (WGS) entry which is preliminary data.</text>
</comment>
<proteinExistence type="inferred from homology"/>
<organism evidence="12 13">
    <name type="scientific">Jimgerdemannia flammicorona</name>
    <dbReference type="NCBI Taxonomy" id="994334"/>
    <lineage>
        <taxon>Eukaryota</taxon>
        <taxon>Fungi</taxon>
        <taxon>Fungi incertae sedis</taxon>
        <taxon>Mucoromycota</taxon>
        <taxon>Mucoromycotina</taxon>
        <taxon>Endogonomycetes</taxon>
        <taxon>Endogonales</taxon>
        <taxon>Endogonaceae</taxon>
        <taxon>Jimgerdemannia</taxon>
    </lineage>
</organism>
<dbReference type="Pfam" id="PF13181">
    <property type="entry name" value="TPR_8"/>
    <property type="match status" value="1"/>
</dbReference>
<protein>
    <submittedName>
        <fullName evidence="12">Uncharacterized protein</fullName>
    </submittedName>
</protein>
<dbReference type="PANTHER" id="PTHR45783:SF3">
    <property type="entry name" value="KINESIN LIGHT CHAIN"/>
    <property type="match status" value="1"/>
</dbReference>
<dbReference type="InterPro" id="IPR019734">
    <property type="entry name" value="TPR_rpt"/>
</dbReference>
<gene>
    <name evidence="12" type="ORF">BC938DRAFT_483530</name>
</gene>
<accession>A0A433QBT8</accession>
<keyword evidence="6 10" id="KW-0802">TPR repeat</keyword>
<evidence type="ECO:0000256" key="9">
    <source>
        <dbReference type="ARBA" id="ARBA00023212"/>
    </source>
</evidence>
<feature type="repeat" description="TPR" evidence="10">
    <location>
        <begin position="73"/>
        <end position="106"/>
    </location>
</feature>
<keyword evidence="8" id="KW-0505">Motor protein</keyword>
<dbReference type="InterPro" id="IPR002151">
    <property type="entry name" value="Kinesin_light"/>
</dbReference>
<feature type="non-terminal residue" evidence="12">
    <location>
        <position position="176"/>
    </location>
</feature>
<evidence type="ECO:0000256" key="11">
    <source>
        <dbReference type="SAM" id="MobiDB-lite"/>
    </source>
</evidence>
<keyword evidence="4" id="KW-0493">Microtubule</keyword>
<dbReference type="InterPro" id="IPR011990">
    <property type="entry name" value="TPR-like_helical_dom_sf"/>
</dbReference>
<evidence type="ECO:0000256" key="5">
    <source>
        <dbReference type="ARBA" id="ARBA00022737"/>
    </source>
</evidence>
<evidence type="ECO:0000256" key="10">
    <source>
        <dbReference type="PROSITE-ProRule" id="PRU00339"/>
    </source>
</evidence>
<dbReference type="AlphaFoldDB" id="A0A433QBT8"/>
<dbReference type="GO" id="GO:0005871">
    <property type="term" value="C:kinesin complex"/>
    <property type="evidence" value="ECO:0007669"/>
    <property type="project" value="InterPro"/>
</dbReference>
<keyword evidence="5" id="KW-0677">Repeat</keyword>
<name>A0A433QBT8_9FUNG</name>
<evidence type="ECO:0000256" key="8">
    <source>
        <dbReference type="ARBA" id="ARBA00023175"/>
    </source>
</evidence>
<dbReference type="PANTHER" id="PTHR45783">
    <property type="entry name" value="KINESIN LIGHT CHAIN"/>
    <property type="match status" value="1"/>
</dbReference>
<dbReference type="Proteomes" id="UP000274822">
    <property type="component" value="Unassembled WGS sequence"/>
</dbReference>
<dbReference type="Gene3D" id="1.25.40.10">
    <property type="entry name" value="Tetratricopeptide repeat domain"/>
    <property type="match status" value="2"/>
</dbReference>
<keyword evidence="7" id="KW-0175">Coiled coil</keyword>
<dbReference type="GO" id="GO:0005737">
    <property type="term" value="C:cytoplasm"/>
    <property type="evidence" value="ECO:0007669"/>
    <property type="project" value="TreeGrafter"/>
</dbReference>